<evidence type="ECO:0000313" key="5">
    <source>
        <dbReference type="EMBL" id="MDF3299448.1"/>
    </source>
</evidence>
<dbReference type="PANTHER" id="PTHR43132">
    <property type="entry name" value="ARSENICAL RESISTANCE OPERON REPRESSOR ARSR-RELATED"/>
    <property type="match status" value="1"/>
</dbReference>
<dbReference type="InterPro" id="IPR036390">
    <property type="entry name" value="WH_DNA-bd_sf"/>
</dbReference>
<dbReference type="InterPro" id="IPR011991">
    <property type="entry name" value="ArsR-like_HTH"/>
</dbReference>
<dbReference type="Pfam" id="PF01022">
    <property type="entry name" value="HTH_5"/>
    <property type="match status" value="1"/>
</dbReference>
<dbReference type="CDD" id="cd00090">
    <property type="entry name" value="HTH_ARSR"/>
    <property type="match status" value="1"/>
</dbReference>
<dbReference type="SMART" id="SM00418">
    <property type="entry name" value="HTH_ARSR"/>
    <property type="match status" value="1"/>
</dbReference>
<evidence type="ECO:0000313" key="6">
    <source>
        <dbReference type="Proteomes" id="UP001221150"/>
    </source>
</evidence>
<gene>
    <name evidence="5" type="ORF">P3H78_12540</name>
</gene>
<dbReference type="Gene3D" id="1.10.10.10">
    <property type="entry name" value="Winged helix-like DNA-binding domain superfamily/Winged helix DNA-binding domain"/>
    <property type="match status" value="1"/>
</dbReference>
<keyword evidence="1" id="KW-0805">Transcription regulation</keyword>
<keyword evidence="3" id="KW-0804">Transcription</keyword>
<evidence type="ECO:0000256" key="1">
    <source>
        <dbReference type="ARBA" id="ARBA00023015"/>
    </source>
</evidence>
<comment type="caution">
    <text evidence="5">The sequence shown here is derived from an EMBL/GenBank/DDBJ whole genome shotgun (WGS) entry which is preliminary data.</text>
</comment>
<organism evidence="5 6">
    <name type="scientific">Streptomyces tropicalis</name>
    <dbReference type="NCBI Taxonomy" id="3034234"/>
    <lineage>
        <taxon>Bacteria</taxon>
        <taxon>Bacillati</taxon>
        <taxon>Actinomycetota</taxon>
        <taxon>Actinomycetes</taxon>
        <taxon>Kitasatosporales</taxon>
        <taxon>Streptomycetaceae</taxon>
        <taxon>Streptomyces</taxon>
    </lineage>
</organism>
<dbReference type="Proteomes" id="UP001221150">
    <property type="component" value="Unassembled WGS sequence"/>
</dbReference>
<reference evidence="5 6" key="1">
    <citation type="submission" date="2023-03" db="EMBL/GenBank/DDBJ databases">
        <title>Draft genome sequence of Streptomyces sp. K1PA1 isolated from peat swamp forest in Thailand.</title>
        <authorList>
            <person name="Klaysubun C."/>
            <person name="Duangmal K."/>
        </authorList>
    </citation>
    <scope>NUCLEOTIDE SEQUENCE [LARGE SCALE GENOMIC DNA]</scope>
    <source>
        <strain evidence="5 6">K1PA1</strain>
    </source>
</reference>
<evidence type="ECO:0000256" key="3">
    <source>
        <dbReference type="ARBA" id="ARBA00023163"/>
    </source>
</evidence>
<proteinExistence type="predicted"/>
<keyword evidence="2" id="KW-0238">DNA-binding</keyword>
<dbReference type="Pfam" id="PF19361">
    <property type="entry name" value="DUF5937"/>
    <property type="match status" value="1"/>
</dbReference>
<name>A0ABT6A4R2_9ACTN</name>
<dbReference type="InterPro" id="IPR045981">
    <property type="entry name" value="DUF5937"/>
</dbReference>
<dbReference type="RefSeq" id="WP_276109002.1">
    <property type="nucleotide sequence ID" value="NZ_JARJBB010000005.1"/>
</dbReference>
<sequence>MSSLHFDVGDVAKIRFTISPLWDTVSSFWVLADAGRNSVHRPWITSAKELLKDRDLARTTAPLRSLTGRSICLPDFLTPPPDCSTGDIEDELAIVLATPHARVQAEVEAMGDSAVPGSFSHRLATDAQRALPQLVQAVEAWWQAALRPHWPRMRAVLEADVAFRTRELSRGGVQTLFHQLHPALHWTGDRLGVDDMLDTDIRLNGRGLPLVPSLFATRSVLVASSAASPPIAVYPARALGTLWEQGGTEYRSVARLLGRSRAMILAFTTSPCTTTQLAARTGLSAPAVSQHLGVLREAGLVTKSRYRNEVNYVVSELGSALLDQSAGHAALRRP</sequence>
<evidence type="ECO:0000256" key="2">
    <source>
        <dbReference type="ARBA" id="ARBA00023125"/>
    </source>
</evidence>
<keyword evidence="6" id="KW-1185">Reference proteome</keyword>
<dbReference type="InterPro" id="IPR051011">
    <property type="entry name" value="Metal_resp_trans_reg"/>
</dbReference>
<accession>A0ABT6A4R2</accession>
<feature type="domain" description="HTH arsR-type" evidence="4">
    <location>
        <begin position="255"/>
        <end position="323"/>
    </location>
</feature>
<evidence type="ECO:0000259" key="4">
    <source>
        <dbReference type="SMART" id="SM00418"/>
    </source>
</evidence>
<dbReference type="InterPro" id="IPR001845">
    <property type="entry name" value="HTH_ArsR_DNA-bd_dom"/>
</dbReference>
<protein>
    <submittedName>
        <fullName evidence="5">DUF5937 family protein</fullName>
    </submittedName>
</protein>
<dbReference type="SUPFAM" id="SSF46785">
    <property type="entry name" value="Winged helix' DNA-binding domain"/>
    <property type="match status" value="1"/>
</dbReference>
<dbReference type="EMBL" id="JARJBB010000005">
    <property type="protein sequence ID" value="MDF3299448.1"/>
    <property type="molecule type" value="Genomic_DNA"/>
</dbReference>
<dbReference type="PANTHER" id="PTHR43132:SF8">
    <property type="entry name" value="HTH-TYPE TRANSCRIPTIONAL REGULATOR KMTR"/>
    <property type="match status" value="1"/>
</dbReference>
<dbReference type="InterPro" id="IPR036388">
    <property type="entry name" value="WH-like_DNA-bd_sf"/>
</dbReference>